<name>A0A3N6MF06_NATCH</name>
<dbReference type="Proteomes" id="UP000281431">
    <property type="component" value="Unassembled WGS sequence"/>
</dbReference>
<dbReference type="InterPro" id="IPR032466">
    <property type="entry name" value="Metal_Hydrolase"/>
</dbReference>
<dbReference type="EMBL" id="REFZ01000002">
    <property type="protein sequence ID" value="RQH02594.1"/>
    <property type="molecule type" value="Genomic_DNA"/>
</dbReference>
<dbReference type="Pfam" id="PF04909">
    <property type="entry name" value="Amidohydro_2"/>
    <property type="match status" value="1"/>
</dbReference>
<evidence type="ECO:0000259" key="1">
    <source>
        <dbReference type="Pfam" id="PF04909"/>
    </source>
</evidence>
<dbReference type="OrthoDB" id="34429at2157"/>
<accession>A0A3N6MF06</accession>
<reference evidence="2 3" key="1">
    <citation type="submission" date="2018-10" db="EMBL/GenBank/DDBJ databases">
        <title>Natrarchaeobius chitinivorans gen. nov., sp. nov., and Natrarchaeobius haloalkaliphilus sp. nov., alkaliphilic, chitin-utilizing haloarchaea from hypersaline alkaline lakes.</title>
        <authorList>
            <person name="Sorokin D.Y."/>
            <person name="Elcheninov A.G."/>
            <person name="Kostrikina N.A."/>
            <person name="Bale N.J."/>
            <person name="Sinninghe Damste J.S."/>
            <person name="Khijniak T.V."/>
            <person name="Kublanov I.V."/>
            <person name="Toshchakov S.V."/>
        </authorList>
    </citation>
    <scope>NUCLEOTIDE SEQUENCE [LARGE SCALE GENOMIC DNA]</scope>
    <source>
        <strain evidence="2 3">AArcht7</strain>
    </source>
</reference>
<feature type="domain" description="Amidohydrolase-related" evidence="1">
    <location>
        <begin position="13"/>
        <end position="319"/>
    </location>
</feature>
<organism evidence="2 3">
    <name type="scientific">Natrarchaeobius chitinivorans</name>
    <dbReference type="NCBI Taxonomy" id="1679083"/>
    <lineage>
        <taxon>Archaea</taxon>
        <taxon>Methanobacteriati</taxon>
        <taxon>Methanobacteriota</taxon>
        <taxon>Stenosarchaea group</taxon>
        <taxon>Halobacteria</taxon>
        <taxon>Halobacteriales</taxon>
        <taxon>Natrialbaceae</taxon>
        <taxon>Natrarchaeobius</taxon>
    </lineage>
</organism>
<dbReference type="InterPro" id="IPR006680">
    <property type="entry name" value="Amidohydro-rel"/>
</dbReference>
<comment type="caution">
    <text evidence="2">The sequence shown here is derived from an EMBL/GenBank/DDBJ whole genome shotgun (WGS) entry which is preliminary data.</text>
</comment>
<dbReference type="CDD" id="cd01292">
    <property type="entry name" value="metallo-dependent_hydrolases"/>
    <property type="match status" value="1"/>
</dbReference>
<proteinExistence type="predicted"/>
<protein>
    <submittedName>
        <fullName evidence="2">Amidohydrolase</fullName>
    </submittedName>
</protein>
<dbReference type="PANTHER" id="PTHR42889">
    <property type="entry name" value="BLR3681 PROTEIN"/>
    <property type="match status" value="1"/>
</dbReference>
<evidence type="ECO:0000313" key="2">
    <source>
        <dbReference type="EMBL" id="RQH02594.1"/>
    </source>
</evidence>
<dbReference type="PANTHER" id="PTHR42889:SF1">
    <property type="entry name" value="BLR3681 PROTEIN"/>
    <property type="match status" value="1"/>
</dbReference>
<dbReference type="Gene3D" id="3.20.20.140">
    <property type="entry name" value="Metal-dependent hydrolases"/>
    <property type="match status" value="1"/>
</dbReference>
<sequence>MYTHDGEDIFVLDGHVHFWNAREENVIHRGGDQFIEEFFNGHEMFTPEELRMDERTFRRYTKERFVQDVFVDGYVDVGMFQPTYLKAFYENGFNTVERCSELAETYPERFVLNGWMDPRDGEEGLEYLEWQKETFDIQGVKLYTAAWNGDSKGYRLDSEMSYRFLDKCEELGIKNIHPHKGPTIKPLNLDAFDVTDVDEAATLYPDLNFIVEHSGVPRLDDFVWFASQEENVYANVALIAGFAYKRPKKWKEIFGELLFWLGEDRIIYGSDYAICHPKNIIETTLDTEFTEEEIAEYDAQFDLEAKKKFLGENLAELYDIDLEKRAKAVQNDEVSRTHGLEQTYEDAEFDWVKAGS</sequence>
<keyword evidence="2" id="KW-0378">Hydrolase</keyword>
<keyword evidence="3" id="KW-1185">Reference proteome</keyword>
<dbReference type="SUPFAM" id="SSF51556">
    <property type="entry name" value="Metallo-dependent hydrolases"/>
    <property type="match status" value="1"/>
</dbReference>
<dbReference type="GO" id="GO:0016787">
    <property type="term" value="F:hydrolase activity"/>
    <property type="evidence" value="ECO:0007669"/>
    <property type="project" value="UniProtKB-KW"/>
</dbReference>
<gene>
    <name evidence="2" type="ORF">EA472_04675</name>
</gene>
<evidence type="ECO:0000313" key="3">
    <source>
        <dbReference type="Proteomes" id="UP000281431"/>
    </source>
</evidence>
<dbReference type="AlphaFoldDB" id="A0A3N6MF06"/>